<evidence type="ECO:0000313" key="2">
    <source>
        <dbReference type="EMBL" id="PJF19208.1"/>
    </source>
</evidence>
<dbReference type="EMBL" id="MTSL01000074">
    <property type="protein sequence ID" value="PJF19208.1"/>
    <property type="molecule type" value="Genomic_DNA"/>
</dbReference>
<evidence type="ECO:0000256" key="1">
    <source>
        <dbReference type="SAM" id="MobiDB-lite"/>
    </source>
</evidence>
<dbReference type="GO" id="GO:0006355">
    <property type="term" value="P:regulation of DNA-templated transcription"/>
    <property type="evidence" value="ECO:0007669"/>
    <property type="project" value="InterPro"/>
</dbReference>
<reference evidence="2 3" key="1">
    <citation type="submission" date="2016-10" db="EMBL/GenBank/DDBJ databases">
        <title>The genome of Paramicrosporidium saccamoebae is the missing link in understanding Cryptomycota and Microsporidia evolution.</title>
        <authorList>
            <person name="Quandt C.A."/>
            <person name="Beaudet D."/>
            <person name="Corsaro D."/>
            <person name="Michel R."/>
            <person name="Corradi N."/>
            <person name="James T."/>
        </authorList>
    </citation>
    <scope>NUCLEOTIDE SEQUENCE [LARGE SCALE GENOMIC DNA]</scope>
    <source>
        <strain evidence="2 3">KSL3</strain>
    </source>
</reference>
<dbReference type="Proteomes" id="UP000240830">
    <property type="component" value="Unassembled WGS sequence"/>
</dbReference>
<feature type="compositionally biased region" description="Polar residues" evidence="1">
    <location>
        <begin position="47"/>
        <end position="57"/>
    </location>
</feature>
<dbReference type="OrthoDB" id="1714508at2759"/>
<feature type="region of interest" description="Disordered" evidence="1">
    <location>
        <begin position="38"/>
        <end position="60"/>
    </location>
</feature>
<organism evidence="2 3">
    <name type="scientific">Paramicrosporidium saccamoebae</name>
    <dbReference type="NCBI Taxonomy" id="1246581"/>
    <lineage>
        <taxon>Eukaryota</taxon>
        <taxon>Fungi</taxon>
        <taxon>Fungi incertae sedis</taxon>
        <taxon>Cryptomycota</taxon>
        <taxon>Cryptomycota incertae sedis</taxon>
        <taxon>Paramicrosporidium</taxon>
    </lineage>
</organism>
<accession>A0A2H9TN61</accession>
<dbReference type="AlphaFoldDB" id="A0A2H9TN61"/>
<sequence>MLEFVGVNEHGTNLPLEVYDPSDFPMDADYEAIAHTQRAKWEESNKPRPTTVASQPRNFAVSKKHQLMLERFHSRDPKK</sequence>
<name>A0A2H9TN61_9FUNG</name>
<dbReference type="Pfam" id="PF07818">
    <property type="entry name" value="HCNGP"/>
    <property type="match status" value="1"/>
</dbReference>
<evidence type="ECO:0000313" key="3">
    <source>
        <dbReference type="Proteomes" id="UP000240830"/>
    </source>
</evidence>
<comment type="caution">
    <text evidence="2">The sequence shown here is derived from an EMBL/GenBank/DDBJ whole genome shotgun (WGS) entry which is preliminary data.</text>
</comment>
<protein>
    <submittedName>
        <fullName evidence="2">Uncharacterized protein</fullName>
    </submittedName>
</protein>
<dbReference type="InterPro" id="IPR012479">
    <property type="entry name" value="SAP30BP"/>
</dbReference>
<keyword evidence="3" id="KW-1185">Reference proteome</keyword>
<gene>
    <name evidence="2" type="ORF">PSACC_00975</name>
</gene>
<proteinExistence type="predicted"/>